<dbReference type="Proteomes" id="UP000824243">
    <property type="component" value="Unassembled WGS sequence"/>
</dbReference>
<proteinExistence type="predicted"/>
<feature type="transmembrane region" description="Helical" evidence="2">
    <location>
        <begin position="72"/>
        <end position="90"/>
    </location>
</feature>
<dbReference type="SUPFAM" id="SSF54001">
    <property type="entry name" value="Cysteine proteinases"/>
    <property type="match status" value="1"/>
</dbReference>
<sequence>MRRQRAAARTADKLHKESAETMLLPEGKELIQSQTGRFRPYLWCAVSGILLLLECGGLLGMAVSGWCLPADPIWWIPALILSCLLFTGFYRWDKLEGKRRYGVFLFTLVYASVLFLTQDAFTSGAKQFLNAAVSAANQQYRSSVELFSVSGSASDLNVFLAELTVLLAFVLGAVTVWRPDALVLAVIEFPLLAVFFLFACSPSILPLFALMFAALGVLAASRSWRRRSLWGGDGSEQRRRNLECFENVQKKVLLVVGSAAFLLSISAFYLVRPVLSVQLEKAESAASRIETGIMEQLLGLLPQTGAGSILMTAETEGRGVQDGALGDTDGYAVGSLEDLKVTVSEQPAETVYLKGFIGSSYGSNRWQGPSEEHFKSAAMNWRTEDDPMLYIQNLPFLRTMYAQGSMSSGQDVADQPVTGEPASGQQAAEMTVERLNASSEYTYVPYNAYLNEYYELSGGDGAVLGQDVQDDIFPFYAEADCSPVLEAWDKNEENSSVLDRTEASYDAYTQQRYLEVPDGLEDLQAVCAEQDFQWKDEDEWMKEQGLVPEELEKIENFVITYLNEHYTYDIHAGAVPEGEDFLRYFLEESKTGYSTHFATAAVVMFRMCGVPARYVAGYAAPAELFTAQPDGTYTAVLQADNSHAWAEVYEPGIGWKPVETTPGALGTKQEVEMPRTDQERKDPSAADESDSIEPGLLQKLTAFLSEGNLSSVIVLMEISVLVLGAAGLISRRVMKRRIYLGKKKKAGVNENIRNVFCGFYELLLYAGLPESVHSDDPDFCEKALQICAGSGRSAGGAQQGCETVGRDEIAELYMLTLRAVYGREQCGGKELIKARKISGKAAASAKRGLRPAKRIRAFLWEGF</sequence>
<dbReference type="EMBL" id="DXFA01000173">
    <property type="protein sequence ID" value="HIX49394.1"/>
    <property type="molecule type" value="Genomic_DNA"/>
</dbReference>
<dbReference type="PANTHER" id="PTHR42736:SF1">
    <property type="entry name" value="PROTEIN-GLUTAMINE GAMMA-GLUTAMYLTRANSFERASE"/>
    <property type="match status" value="1"/>
</dbReference>
<dbReference type="PANTHER" id="PTHR42736">
    <property type="entry name" value="PROTEIN-GLUTAMINE GAMMA-GLUTAMYLTRANSFERASE"/>
    <property type="match status" value="1"/>
</dbReference>
<reference evidence="4" key="2">
    <citation type="submission" date="2021-04" db="EMBL/GenBank/DDBJ databases">
        <authorList>
            <person name="Gilroy R."/>
        </authorList>
    </citation>
    <scope>NUCLEOTIDE SEQUENCE</scope>
    <source>
        <strain evidence="4">ChiSjej5B23-15282</strain>
    </source>
</reference>
<feature type="domain" description="Transglutaminase-like" evidence="3">
    <location>
        <begin position="586"/>
        <end position="662"/>
    </location>
</feature>
<feature type="transmembrane region" description="Helical" evidence="2">
    <location>
        <begin position="41"/>
        <end position="66"/>
    </location>
</feature>
<gene>
    <name evidence="4" type="ORF">H9981_10370</name>
</gene>
<feature type="transmembrane region" description="Helical" evidence="2">
    <location>
        <begin position="102"/>
        <end position="121"/>
    </location>
</feature>
<comment type="caution">
    <text evidence="4">The sequence shown here is derived from an EMBL/GenBank/DDBJ whole genome shotgun (WGS) entry which is preliminary data.</text>
</comment>
<reference evidence="4" key="1">
    <citation type="journal article" date="2021" name="PeerJ">
        <title>Extensive microbial diversity within the chicken gut microbiome revealed by metagenomics and culture.</title>
        <authorList>
            <person name="Gilroy R."/>
            <person name="Ravi A."/>
            <person name="Getino M."/>
            <person name="Pursley I."/>
            <person name="Horton D.L."/>
            <person name="Alikhan N.F."/>
            <person name="Baker D."/>
            <person name="Gharbi K."/>
            <person name="Hall N."/>
            <person name="Watson M."/>
            <person name="Adriaenssens E.M."/>
            <person name="Foster-Nyarko E."/>
            <person name="Jarju S."/>
            <person name="Secka A."/>
            <person name="Antonio M."/>
            <person name="Oren A."/>
            <person name="Chaudhuri R.R."/>
            <person name="La Ragione R."/>
            <person name="Hildebrand F."/>
            <person name="Pallen M.J."/>
        </authorList>
    </citation>
    <scope>NUCLEOTIDE SEQUENCE</scope>
    <source>
        <strain evidence="4">ChiSjej5B23-15282</strain>
    </source>
</reference>
<dbReference type="SMART" id="SM00460">
    <property type="entry name" value="TGc"/>
    <property type="match status" value="1"/>
</dbReference>
<evidence type="ECO:0000313" key="4">
    <source>
        <dbReference type="EMBL" id="HIX49394.1"/>
    </source>
</evidence>
<feature type="transmembrane region" description="Helical" evidence="2">
    <location>
        <begin position="204"/>
        <end position="221"/>
    </location>
</feature>
<name>A0A9D1VYN5_9FIRM</name>
<organism evidence="4 5">
    <name type="scientific">Candidatus Mediterraneibacter caccavium</name>
    <dbReference type="NCBI Taxonomy" id="2838661"/>
    <lineage>
        <taxon>Bacteria</taxon>
        <taxon>Bacillati</taxon>
        <taxon>Bacillota</taxon>
        <taxon>Clostridia</taxon>
        <taxon>Lachnospirales</taxon>
        <taxon>Lachnospiraceae</taxon>
        <taxon>Mediterraneibacter</taxon>
    </lineage>
</organism>
<feature type="transmembrane region" description="Helical" evidence="2">
    <location>
        <begin position="156"/>
        <end position="174"/>
    </location>
</feature>
<dbReference type="InterPro" id="IPR002931">
    <property type="entry name" value="Transglutaminase-like"/>
</dbReference>
<protein>
    <submittedName>
        <fullName evidence="4">Transglutaminase-like domain-containing protein</fullName>
    </submittedName>
</protein>
<dbReference type="Gene3D" id="3.10.620.30">
    <property type="match status" value="1"/>
</dbReference>
<evidence type="ECO:0000256" key="2">
    <source>
        <dbReference type="SAM" id="Phobius"/>
    </source>
</evidence>
<evidence type="ECO:0000256" key="1">
    <source>
        <dbReference type="SAM" id="MobiDB-lite"/>
    </source>
</evidence>
<dbReference type="AlphaFoldDB" id="A0A9D1VYN5"/>
<keyword evidence="2" id="KW-1133">Transmembrane helix</keyword>
<feature type="transmembrane region" description="Helical" evidence="2">
    <location>
        <begin position="709"/>
        <end position="729"/>
    </location>
</feature>
<evidence type="ECO:0000313" key="5">
    <source>
        <dbReference type="Proteomes" id="UP000824243"/>
    </source>
</evidence>
<feature type="transmembrane region" description="Helical" evidence="2">
    <location>
        <begin position="252"/>
        <end position="271"/>
    </location>
</feature>
<feature type="region of interest" description="Disordered" evidence="1">
    <location>
        <begin position="657"/>
        <end position="690"/>
    </location>
</feature>
<evidence type="ECO:0000259" key="3">
    <source>
        <dbReference type="SMART" id="SM00460"/>
    </source>
</evidence>
<feature type="compositionally biased region" description="Basic and acidic residues" evidence="1">
    <location>
        <begin position="669"/>
        <end position="684"/>
    </location>
</feature>
<dbReference type="InterPro" id="IPR052901">
    <property type="entry name" value="Bact_TGase-like"/>
</dbReference>
<dbReference type="Pfam" id="PF01841">
    <property type="entry name" value="Transglut_core"/>
    <property type="match status" value="1"/>
</dbReference>
<keyword evidence="2" id="KW-0472">Membrane</keyword>
<keyword evidence="2" id="KW-0812">Transmembrane</keyword>
<dbReference type="InterPro" id="IPR038765">
    <property type="entry name" value="Papain-like_cys_pep_sf"/>
</dbReference>
<accession>A0A9D1VYN5</accession>
<feature type="transmembrane region" description="Helical" evidence="2">
    <location>
        <begin position="181"/>
        <end position="198"/>
    </location>
</feature>